<protein>
    <submittedName>
        <fullName evidence="2">ANTAR domain-containing protein</fullName>
    </submittedName>
</protein>
<organism evidence="2 3">
    <name type="scientific">Candidatus Flavonifractor intestinipullorum</name>
    <dbReference type="NCBI Taxonomy" id="2838587"/>
    <lineage>
        <taxon>Bacteria</taxon>
        <taxon>Bacillati</taxon>
        <taxon>Bacillota</taxon>
        <taxon>Clostridia</taxon>
        <taxon>Eubacteriales</taxon>
        <taxon>Oscillospiraceae</taxon>
        <taxon>Flavonifractor</taxon>
    </lineage>
</organism>
<dbReference type="InterPro" id="IPR011006">
    <property type="entry name" value="CheY-like_superfamily"/>
</dbReference>
<gene>
    <name evidence="2" type="ORF">H9714_04025</name>
</gene>
<dbReference type="GO" id="GO:0003723">
    <property type="term" value="F:RNA binding"/>
    <property type="evidence" value="ECO:0007669"/>
    <property type="project" value="InterPro"/>
</dbReference>
<dbReference type="SUPFAM" id="SSF52172">
    <property type="entry name" value="CheY-like"/>
    <property type="match status" value="1"/>
</dbReference>
<dbReference type="InterPro" id="IPR036388">
    <property type="entry name" value="WH-like_DNA-bd_sf"/>
</dbReference>
<reference evidence="2" key="1">
    <citation type="journal article" date="2021" name="PeerJ">
        <title>Extensive microbial diversity within the chicken gut microbiome revealed by metagenomics and culture.</title>
        <authorList>
            <person name="Gilroy R."/>
            <person name="Ravi A."/>
            <person name="Getino M."/>
            <person name="Pursley I."/>
            <person name="Horton D.L."/>
            <person name="Alikhan N.F."/>
            <person name="Baker D."/>
            <person name="Gharbi K."/>
            <person name="Hall N."/>
            <person name="Watson M."/>
            <person name="Adriaenssens E.M."/>
            <person name="Foster-Nyarko E."/>
            <person name="Jarju S."/>
            <person name="Secka A."/>
            <person name="Antonio M."/>
            <person name="Oren A."/>
            <person name="Chaudhuri R.R."/>
            <person name="La Ragione R."/>
            <person name="Hildebrand F."/>
            <person name="Pallen M.J."/>
        </authorList>
    </citation>
    <scope>NUCLEOTIDE SEQUENCE</scope>
    <source>
        <strain evidence="2">CHK189-11263</strain>
    </source>
</reference>
<dbReference type="PROSITE" id="PS50921">
    <property type="entry name" value="ANTAR"/>
    <property type="match status" value="1"/>
</dbReference>
<comment type="caution">
    <text evidence="2">The sequence shown here is derived from an EMBL/GenBank/DDBJ whole genome shotgun (WGS) entry which is preliminary data.</text>
</comment>
<accession>A0A9D2M9W0</accession>
<feature type="domain" description="ANTAR" evidence="1">
    <location>
        <begin position="110"/>
        <end position="171"/>
    </location>
</feature>
<dbReference type="Pfam" id="PF03861">
    <property type="entry name" value="ANTAR"/>
    <property type="match status" value="1"/>
</dbReference>
<reference evidence="2" key="2">
    <citation type="submission" date="2021-04" db="EMBL/GenBank/DDBJ databases">
        <authorList>
            <person name="Gilroy R."/>
        </authorList>
    </citation>
    <scope>NUCLEOTIDE SEQUENCE</scope>
    <source>
        <strain evidence="2">CHK189-11263</strain>
    </source>
</reference>
<sequence>MERVIVAFEQERTMEKIRRLLEQTGTARTLGCRTAAEVKVLMAQQRIPTVICGYKLPDASARELFYDLPEGRTMLLVAPRDFLRQEEEPGLIQVGTPLSRERLLEALEAALSAAGKDLRPARSAEEEELVRRAKIWLMERYHLDEGQAHRALQKKSMGSGQKLADTARRILERDGGILR</sequence>
<dbReference type="Gene3D" id="1.10.10.10">
    <property type="entry name" value="Winged helix-like DNA-binding domain superfamily/Winged helix DNA-binding domain"/>
    <property type="match status" value="1"/>
</dbReference>
<dbReference type="InterPro" id="IPR005561">
    <property type="entry name" value="ANTAR"/>
</dbReference>
<dbReference type="Proteomes" id="UP000824208">
    <property type="component" value="Unassembled WGS sequence"/>
</dbReference>
<dbReference type="SMART" id="SM01012">
    <property type="entry name" value="ANTAR"/>
    <property type="match status" value="1"/>
</dbReference>
<evidence type="ECO:0000313" key="3">
    <source>
        <dbReference type="Proteomes" id="UP000824208"/>
    </source>
</evidence>
<proteinExistence type="predicted"/>
<dbReference type="AlphaFoldDB" id="A0A9D2M9W0"/>
<evidence type="ECO:0000259" key="1">
    <source>
        <dbReference type="PROSITE" id="PS50921"/>
    </source>
</evidence>
<name>A0A9D2M9W0_9FIRM</name>
<evidence type="ECO:0000313" key="2">
    <source>
        <dbReference type="EMBL" id="HJB56702.1"/>
    </source>
</evidence>
<dbReference type="EMBL" id="DWYC01000043">
    <property type="protein sequence ID" value="HJB56702.1"/>
    <property type="molecule type" value="Genomic_DNA"/>
</dbReference>